<proteinExistence type="predicted"/>
<sequence>MNKLRCWSSKMETPILDLEDYSYAYKLYGEAIQRRDFGMTIEKSFKTKLNYYKEVTGFEETEPNSIMHYRIGQYTACKN</sequence>
<gene>
    <name evidence="1" type="ORF">V1I91_19940</name>
</gene>
<reference evidence="1 2" key="1">
    <citation type="submission" date="2024-01" db="EMBL/GenBank/DDBJ databases">
        <title>Maribacter spp. originated from different algae showed divergent polysaccharides utilization ability.</title>
        <authorList>
            <person name="Wang H."/>
            <person name="Wu Y."/>
        </authorList>
    </citation>
    <scope>NUCLEOTIDE SEQUENCE [LARGE SCALE GENOMIC DNA]</scope>
    <source>
        <strain evidence="1 2">PR1</strain>
    </source>
</reference>
<name>A0ABU7IZR7_9FLAO</name>
<keyword evidence="2" id="KW-1185">Reference proteome</keyword>
<dbReference type="EMBL" id="JAZDDG010000012">
    <property type="protein sequence ID" value="MEE1978359.1"/>
    <property type="molecule type" value="Genomic_DNA"/>
</dbReference>
<comment type="caution">
    <text evidence="1">The sequence shown here is derived from an EMBL/GenBank/DDBJ whole genome shotgun (WGS) entry which is preliminary data.</text>
</comment>
<evidence type="ECO:0000313" key="2">
    <source>
        <dbReference type="Proteomes" id="UP001356308"/>
    </source>
</evidence>
<protein>
    <submittedName>
        <fullName evidence="1">Uncharacterized protein</fullName>
    </submittedName>
</protein>
<accession>A0ABU7IZR7</accession>
<evidence type="ECO:0000313" key="1">
    <source>
        <dbReference type="EMBL" id="MEE1978359.1"/>
    </source>
</evidence>
<dbReference type="Proteomes" id="UP001356308">
    <property type="component" value="Unassembled WGS sequence"/>
</dbReference>
<organism evidence="1 2">
    <name type="scientific">Maribacter cobaltidurans</name>
    <dbReference type="NCBI Taxonomy" id="1178778"/>
    <lineage>
        <taxon>Bacteria</taxon>
        <taxon>Pseudomonadati</taxon>
        <taxon>Bacteroidota</taxon>
        <taxon>Flavobacteriia</taxon>
        <taxon>Flavobacteriales</taxon>
        <taxon>Flavobacteriaceae</taxon>
        <taxon>Maribacter</taxon>
    </lineage>
</organism>